<dbReference type="Proteomes" id="UP000222824">
    <property type="component" value="Unassembled WGS sequence"/>
</dbReference>
<gene>
    <name evidence="2" type="ORF">DJ69_14370</name>
</gene>
<comment type="caution">
    <text evidence="2">The sequence shown here is derived from an EMBL/GenBank/DDBJ whole genome shotgun (WGS) entry which is preliminary data.</text>
</comment>
<evidence type="ECO:0000313" key="3">
    <source>
        <dbReference type="Proteomes" id="UP000222824"/>
    </source>
</evidence>
<keyword evidence="1" id="KW-0812">Transmembrane</keyword>
<proteinExistence type="predicted"/>
<keyword evidence="3" id="KW-1185">Reference proteome</keyword>
<dbReference type="OrthoDB" id="117479at2157"/>
<evidence type="ECO:0000256" key="1">
    <source>
        <dbReference type="SAM" id="Phobius"/>
    </source>
</evidence>
<evidence type="ECO:0000313" key="2">
    <source>
        <dbReference type="EMBL" id="PHQ37970.1"/>
    </source>
</evidence>
<dbReference type="AlphaFoldDB" id="A0A2G1WG84"/>
<dbReference type="PANTHER" id="PTHR31970">
    <property type="match status" value="1"/>
</dbReference>
<protein>
    <submittedName>
        <fullName evidence="2">Sulfate transporter</fullName>
    </submittedName>
</protein>
<accession>A0A2G1WG84</accession>
<dbReference type="PANTHER" id="PTHR31970:SF9">
    <property type="entry name" value="MOLYBDATE TRANSPORTER 2"/>
    <property type="match status" value="1"/>
</dbReference>
<dbReference type="InterPro" id="IPR031563">
    <property type="entry name" value="MOT1/MOT2"/>
</dbReference>
<reference evidence="2 3" key="1">
    <citation type="journal article" date="2014" name="Front. Microbiol.">
        <title>Population and genomic analysis of the genus Halorubrum.</title>
        <authorList>
            <person name="Fullmer M.S."/>
            <person name="Soucy S.M."/>
            <person name="Swithers K.S."/>
            <person name="Makkay A.M."/>
            <person name="Wheeler R."/>
            <person name="Ventosa A."/>
            <person name="Gogarten J.P."/>
            <person name="Papke R.T."/>
        </authorList>
    </citation>
    <scope>NUCLEOTIDE SEQUENCE [LARGE SCALE GENOMIC DNA]</scope>
    <source>
        <strain evidence="2 3">C49</strain>
    </source>
</reference>
<feature type="transmembrane region" description="Helical" evidence="1">
    <location>
        <begin position="166"/>
        <end position="185"/>
    </location>
</feature>
<name>A0A2G1WG84_9EURY</name>
<sequence>MGTVRQPGEKGVTFGSGSLTGAIGDSITVIPLVVALALLTDVSLPHALVGFGIFQIVWGVRYGLPVSVEPMKALAALAIAGALTYAELALAGLVLGALLLAIGVTGALARVERWIGEPVIRGVQFAVGLVLLETGVDLALSDPVLAAAGVAIAAAAALAGHGKASALAVAVVGIAFALVTAGLPAPQWPGAPPGLSLQVLAGAITRNTADGIAAQLAMTIGNAALATSLLFADLFDADVTPDELSASMGVTNLVAVPLGGVPMCHGCDGVAGKHAFGARTGGANVVLGVGYLVAVPFATPALLDAFPVAMLGALLAIVAVSLARNAVDSENVALSVAIGLVALATNLGVAFLLGIVAHLAWERVRARGNEHADRL</sequence>
<keyword evidence="1" id="KW-1133">Transmembrane helix</keyword>
<feature type="transmembrane region" description="Helical" evidence="1">
    <location>
        <begin position="44"/>
        <end position="64"/>
    </location>
</feature>
<feature type="transmembrane region" description="Helical" evidence="1">
    <location>
        <begin position="333"/>
        <end position="361"/>
    </location>
</feature>
<feature type="transmembrane region" description="Helical" evidence="1">
    <location>
        <begin position="285"/>
        <end position="303"/>
    </location>
</feature>
<keyword evidence="1" id="KW-0472">Membrane</keyword>
<feature type="transmembrane region" description="Helical" evidence="1">
    <location>
        <begin position="308"/>
        <end position="327"/>
    </location>
</feature>
<feature type="transmembrane region" description="Helical" evidence="1">
    <location>
        <begin position="12"/>
        <end position="38"/>
    </location>
</feature>
<feature type="transmembrane region" description="Helical" evidence="1">
    <location>
        <begin position="138"/>
        <end position="159"/>
    </location>
</feature>
<dbReference type="GO" id="GO:0015098">
    <property type="term" value="F:molybdate ion transmembrane transporter activity"/>
    <property type="evidence" value="ECO:0007669"/>
    <property type="project" value="InterPro"/>
</dbReference>
<dbReference type="EMBL" id="NHOA01000134">
    <property type="protein sequence ID" value="PHQ37970.1"/>
    <property type="molecule type" value="Genomic_DNA"/>
</dbReference>
<dbReference type="RefSeq" id="WP_099256254.1">
    <property type="nucleotide sequence ID" value="NZ_NHOA01000134.1"/>
</dbReference>
<dbReference type="Pfam" id="PF16983">
    <property type="entry name" value="MFS_MOT1"/>
    <property type="match status" value="2"/>
</dbReference>
<organism evidence="2 3">
    <name type="scientific">Halorubrum persicum</name>
    <dbReference type="NCBI Taxonomy" id="1383844"/>
    <lineage>
        <taxon>Archaea</taxon>
        <taxon>Methanobacteriati</taxon>
        <taxon>Methanobacteriota</taxon>
        <taxon>Stenosarchaea group</taxon>
        <taxon>Halobacteria</taxon>
        <taxon>Halobacteriales</taxon>
        <taxon>Haloferacaceae</taxon>
        <taxon>Halorubrum</taxon>
    </lineage>
</organism>
<feature type="transmembrane region" description="Helical" evidence="1">
    <location>
        <begin position="76"/>
        <end position="104"/>
    </location>
</feature>